<reference evidence="1 2" key="1">
    <citation type="submission" date="2019-01" db="EMBL/GenBank/DDBJ databases">
        <title>Weissella sp. nov., a novel lactic acid bacterium isolated from animal feces.</title>
        <authorList>
            <person name="Wang L.-T."/>
        </authorList>
    </citation>
    <scope>NUCLEOTIDE SEQUENCE [LARGE SCALE GENOMIC DNA]</scope>
    <source>
        <strain evidence="1 2">8H-2</strain>
    </source>
</reference>
<gene>
    <name evidence="1" type="ORF">ESZ50_09435</name>
</gene>
<evidence type="ECO:0000313" key="1">
    <source>
        <dbReference type="EMBL" id="TYC48193.1"/>
    </source>
</evidence>
<dbReference type="RefSeq" id="WP_148623355.1">
    <property type="nucleotide sequence ID" value="NZ_SDGZ01000023.1"/>
</dbReference>
<dbReference type="EMBL" id="SDGZ01000023">
    <property type="protein sequence ID" value="TYC48193.1"/>
    <property type="molecule type" value="Genomic_DNA"/>
</dbReference>
<evidence type="ECO:0000313" key="2">
    <source>
        <dbReference type="Proteomes" id="UP000371977"/>
    </source>
</evidence>
<organism evidence="1 2">
    <name type="scientific">Weissella muntiaci</name>
    <dbReference type="NCBI Taxonomy" id="2508881"/>
    <lineage>
        <taxon>Bacteria</taxon>
        <taxon>Bacillati</taxon>
        <taxon>Bacillota</taxon>
        <taxon>Bacilli</taxon>
        <taxon>Lactobacillales</taxon>
        <taxon>Lactobacillaceae</taxon>
        <taxon>Weissella</taxon>
    </lineage>
</organism>
<proteinExistence type="predicted"/>
<name>A0A6C2C3Q9_9LACO</name>
<protein>
    <recommendedName>
        <fullName evidence="3">RNase H type-1 domain-containing protein</fullName>
    </recommendedName>
</protein>
<evidence type="ECO:0008006" key="3">
    <source>
        <dbReference type="Google" id="ProtNLM"/>
    </source>
</evidence>
<dbReference type="AlphaFoldDB" id="A0A6C2C3Q9"/>
<sequence>MRGSIWNNLKFRLSGAKNKWRRTYVTMTTPAEVKLANELKKQLPTRFASYLYVGGQRDQATGQTLAGYLLLTYNLPASQGVVVRGSTESTIEAELNAIIDGLDNISIMNRQGGSYVVVTSLKDLVREYNDFSLAEDVHGALASNSTIKQLKAEIATLALTYRNIRFVAYDQVDNPKAQFLQAKLERIMLAHADSKRRK</sequence>
<comment type="caution">
    <text evidence="1">The sequence shown here is derived from an EMBL/GenBank/DDBJ whole genome shotgun (WGS) entry which is preliminary data.</text>
</comment>
<accession>A0A6C2C3Q9</accession>
<dbReference type="Proteomes" id="UP000371977">
    <property type="component" value="Unassembled WGS sequence"/>
</dbReference>
<dbReference type="OrthoDB" id="2145941at2"/>
<keyword evidence="2" id="KW-1185">Reference proteome</keyword>